<organism evidence="5 6">
    <name type="scientific">Anthropogastromicrobium aceti</name>
    <dbReference type="NCBI Taxonomy" id="2981768"/>
    <lineage>
        <taxon>Bacteria</taxon>
        <taxon>Bacillati</taxon>
        <taxon>Bacillota</taxon>
        <taxon>Clostridia</taxon>
        <taxon>Lachnospirales</taxon>
        <taxon>Lachnospiraceae</taxon>
        <taxon>Anthropogastromicrobium</taxon>
    </lineage>
</organism>
<dbReference type="PANTHER" id="PTHR33744:SF7">
    <property type="entry name" value="PUCR FAMILY TRANSCRIPTIONAL REGULATOR"/>
    <property type="match status" value="1"/>
</dbReference>
<evidence type="ECO:0000259" key="4">
    <source>
        <dbReference type="Pfam" id="PF17853"/>
    </source>
</evidence>
<proteinExistence type="inferred from homology"/>
<evidence type="ECO:0000313" key="5">
    <source>
        <dbReference type="EMBL" id="MCC2222144.1"/>
    </source>
</evidence>
<gene>
    <name evidence="5" type="ORF">LKD48_10930</name>
</gene>
<accession>A0AAE3JCT9</accession>
<comment type="similarity">
    <text evidence="1">Belongs to the CdaR family.</text>
</comment>
<dbReference type="Pfam" id="PF07905">
    <property type="entry name" value="PucR"/>
    <property type="match status" value="1"/>
</dbReference>
<dbReference type="InterPro" id="IPR051448">
    <property type="entry name" value="CdaR-like_regulators"/>
</dbReference>
<dbReference type="InterPro" id="IPR025736">
    <property type="entry name" value="PucR_C-HTH_dom"/>
</dbReference>
<dbReference type="RefSeq" id="WP_227102121.1">
    <property type="nucleotide sequence ID" value="NZ_JAJEQN010000028.1"/>
</dbReference>
<dbReference type="EMBL" id="JAJEQN010000028">
    <property type="protein sequence ID" value="MCC2222144.1"/>
    <property type="molecule type" value="Genomic_DNA"/>
</dbReference>
<evidence type="ECO:0000259" key="3">
    <source>
        <dbReference type="Pfam" id="PF13556"/>
    </source>
</evidence>
<name>A0AAE3JCT9_9FIRM</name>
<dbReference type="Proteomes" id="UP001198200">
    <property type="component" value="Unassembled WGS sequence"/>
</dbReference>
<dbReference type="PANTHER" id="PTHR33744">
    <property type="entry name" value="CARBOHYDRATE DIACID REGULATOR"/>
    <property type="match status" value="1"/>
</dbReference>
<dbReference type="InterPro" id="IPR042070">
    <property type="entry name" value="PucR_C-HTH_sf"/>
</dbReference>
<comment type="caution">
    <text evidence="5">The sequence shown here is derived from an EMBL/GenBank/DDBJ whole genome shotgun (WGS) entry which is preliminary data.</text>
</comment>
<dbReference type="Pfam" id="PF13556">
    <property type="entry name" value="HTH_30"/>
    <property type="match status" value="1"/>
</dbReference>
<dbReference type="InterPro" id="IPR041522">
    <property type="entry name" value="CdaR_GGDEF"/>
</dbReference>
<dbReference type="AlphaFoldDB" id="A0AAE3JCT9"/>
<reference evidence="5 6" key="1">
    <citation type="submission" date="2021-10" db="EMBL/GenBank/DDBJ databases">
        <title>Anaerobic single-cell dispensing facilitates the cultivation of human gut bacteria.</title>
        <authorList>
            <person name="Afrizal A."/>
        </authorList>
    </citation>
    <scope>NUCLEOTIDE SEQUENCE [LARGE SCALE GENOMIC DNA]</scope>
    <source>
        <strain evidence="5 6">CLA-AA-H224</strain>
    </source>
</reference>
<dbReference type="InterPro" id="IPR012914">
    <property type="entry name" value="PucR_dom"/>
</dbReference>
<dbReference type="Gene3D" id="1.10.10.2840">
    <property type="entry name" value="PucR C-terminal helix-turn-helix domain"/>
    <property type="match status" value="1"/>
</dbReference>
<evidence type="ECO:0000259" key="2">
    <source>
        <dbReference type="Pfam" id="PF07905"/>
    </source>
</evidence>
<protein>
    <submittedName>
        <fullName evidence="5">PucR family transcriptional regulator</fullName>
    </submittedName>
</protein>
<evidence type="ECO:0000313" key="6">
    <source>
        <dbReference type="Proteomes" id="UP001198200"/>
    </source>
</evidence>
<feature type="domain" description="Purine catabolism PurC-like" evidence="2">
    <location>
        <begin position="6"/>
        <end position="128"/>
    </location>
</feature>
<sequence>MTTAKDLLSLPSLSHMKLIGGAAGLSRTVTWPYVILCPPIGEWVSGGEFLIYYGANAVVEKVELAQLIRDAAQNDAAGILFLVGHHYILEENLDDEIRQLADELKLPVFSHTSLAYVNSITKDIINLIQDREKDVAIANTFWYSLFFQNTNVDDIATLNQALFLGYLPSYNYCVYIFEMMNASAYFQKLEAMHGPSFTETPSEFFRMLATKLSYITQKETGSTWHVARNSANVFVLPINTNSQEQSADHFFESLTIRMEQQYPGTKFCVGKGNVRSRLFGIRESYIQAKRSLLSWKLLGDNRHLISYSDLGFYQLLFEIPTASVMREYTARFLDPIREYDKTHDAHLYETLCTWLDCRCNKVQTAKALFLHRNTLLMRLEKLEKLLGVSLDDADITFQLQAAVKIDKFLSET</sequence>
<feature type="domain" description="PucR C-terminal helix-turn-helix" evidence="3">
    <location>
        <begin position="347"/>
        <end position="405"/>
    </location>
</feature>
<feature type="domain" description="CdaR GGDEF-like" evidence="4">
    <location>
        <begin position="152"/>
        <end position="292"/>
    </location>
</feature>
<keyword evidence="6" id="KW-1185">Reference proteome</keyword>
<evidence type="ECO:0000256" key="1">
    <source>
        <dbReference type="ARBA" id="ARBA00006754"/>
    </source>
</evidence>
<dbReference type="Pfam" id="PF17853">
    <property type="entry name" value="GGDEF_2"/>
    <property type="match status" value="1"/>
</dbReference>